<name>A0A5J6V8Q3_9MICO</name>
<evidence type="ECO:0000259" key="1">
    <source>
        <dbReference type="Pfam" id="PF01050"/>
    </source>
</evidence>
<dbReference type="Proteomes" id="UP000326546">
    <property type="component" value="Chromosome"/>
</dbReference>
<dbReference type="PANTHER" id="PTHR46390">
    <property type="entry name" value="MANNOSE-1-PHOSPHATE GUANYLYLTRANSFERASE"/>
    <property type="match status" value="1"/>
</dbReference>
<dbReference type="KEGG" id="serw:FY030_13275"/>
<reference evidence="2 3" key="1">
    <citation type="submission" date="2019-09" db="EMBL/GenBank/DDBJ databases">
        <title>Serinicoccus pratensis sp. nov., isolated from meadow soil.</title>
        <authorList>
            <person name="Zhang W."/>
        </authorList>
    </citation>
    <scope>NUCLEOTIDE SEQUENCE [LARGE SCALE GENOMIC DNA]</scope>
    <source>
        <strain evidence="2 3">W204</strain>
    </source>
</reference>
<dbReference type="InterPro" id="IPR014710">
    <property type="entry name" value="RmlC-like_jellyroll"/>
</dbReference>
<dbReference type="OrthoDB" id="9806359at2"/>
<dbReference type="GO" id="GO:0004475">
    <property type="term" value="F:mannose-1-phosphate guanylyltransferase (GTP) activity"/>
    <property type="evidence" value="ECO:0007669"/>
    <property type="project" value="TreeGrafter"/>
</dbReference>
<accession>A0A5J6V8Q3</accession>
<dbReference type="RefSeq" id="WP_158061950.1">
    <property type="nucleotide sequence ID" value="NZ_CP044427.1"/>
</dbReference>
<feature type="domain" description="Mannose-6-phosphate isomerase type II C-terminal" evidence="1">
    <location>
        <begin position="12"/>
        <end position="123"/>
    </location>
</feature>
<dbReference type="Gene3D" id="2.60.120.10">
    <property type="entry name" value="Jelly Rolls"/>
    <property type="match status" value="1"/>
</dbReference>
<dbReference type="EMBL" id="CP044427">
    <property type="protein sequence ID" value="QFG69546.1"/>
    <property type="molecule type" value="Genomic_DNA"/>
</dbReference>
<keyword evidence="3" id="KW-1185">Reference proteome</keyword>
<evidence type="ECO:0000313" key="2">
    <source>
        <dbReference type="EMBL" id="QFG69546.1"/>
    </source>
</evidence>
<gene>
    <name evidence="2" type="ORF">FY030_13275</name>
</gene>
<dbReference type="InterPro" id="IPR051161">
    <property type="entry name" value="Mannose-6P_isomerase_type2"/>
</dbReference>
<proteinExistence type="predicted"/>
<dbReference type="CDD" id="cd02213">
    <property type="entry name" value="cupin_PMI_typeII_C"/>
    <property type="match status" value="1"/>
</dbReference>
<dbReference type="AlphaFoldDB" id="A0A5J6V8Q3"/>
<dbReference type="Pfam" id="PF01050">
    <property type="entry name" value="MannoseP_isomer"/>
    <property type="match status" value="1"/>
</dbReference>
<dbReference type="InterPro" id="IPR011051">
    <property type="entry name" value="RmlC_Cupin_sf"/>
</dbReference>
<dbReference type="InterPro" id="IPR001538">
    <property type="entry name" value="Man6P_isomerase-2_C"/>
</dbReference>
<evidence type="ECO:0000313" key="3">
    <source>
        <dbReference type="Proteomes" id="UP000326546"/>
    </source>
</evidence>
<organism evidence="2 3">
    <name type="scientific">Ornithinimicrobium pratense</name>
    <dbReference type="NCBI Taxonomy" id="2593973"/>
    <lineage>
        <taxon>Bacteria</taxon>
        <taxon>Bacillati</taxon>
        <taxon>Actinomycetota</taxon>
        <taxon>Actinomycetes</taxon>
        <taxon>Micrococcales</taxon>
        <taxon>Ornithinimicrobiaceae</taxon>
        <taxon>Ornithinimicrobium</taxon>
    </lineage>
</organism>
<dbReference type="GO" id="GO:0009298">
    <property type="term" value="P:GDP-mannose biosynthetic process"/>
    <property type="evidence" value="ECO:0007669"/>
    <property type="project" value="TreeGrafter"/>
</dbReference>
<protein>
    <submittedName>
        <fullName evidence="2">Cupin domain-containing protein</fullName>
    </submittedName>
</protein>
<dbReference type="GO" id="GO:0005976">
    <property type="term" value="P:polysaccharide metabolic process"/>
    <property type="evidence" value="ECO:0007669"/>
    <property type="project" value="InterPro"/>
</dbReference>
<dbReference type="PANTHER" id="PTHR46390:SF1">
    <property type="entry name" value="MANNOSE-1-PHOSPHATE GUANYLYLTRANSFERASE"/>
    <property type="match status" value="1"/>
</dbReference>
<dbReference type="SUPFAM" id="SSF51182">
    <property type="entry name" value="RmlC-like cupins"/>
    <property type="match status" value="1"/>
</dbReference>
<sequence length="128" mass="14559">MATNTEPVVEQDRREQAVVVERPWGRFERFCLNEPTTVKVITIAPGQRLSLQRHEHRAELWQALDEGVQASVDGLTWTMRRGEVAWVPLGAPHRLTNPGGSSVRVLELGFGHFDEDDIERLQDDYARG</sequence>